<feature type="disulfide bond" evidence="6">
    <location>
        <begin position="131"/>
        <end position="147"/>
    </location>
</feature>
<dbReference type="CDD" id="cd00125">
    <property type="entry name" value="PLA2c"/>
    <property type="match status" value="1"/>
</dbReference>
<dbReference type="InterPro" id="IPR033113">
    <property type="entry name" value="PLA2_histidine"/>
</dbReference>
<dbReference type="PRINTS" id="PR00389">
    <property type="entry name" value="PHPHLIPASEA2"/>
</dbReference>
<evidence type="ECO:0000256" key="7">
    <source>
        <dbReference type="RuleBase" id="RU003654"/>
    </source>
</evidence>
<feature type="disulfide bond" evidence="6">
    <location>
        <begin position="181"/>
        <end position="199"/>
    </location>
</feature>
<feature type="disulfide bond" evidence="6">
    <location>
        <begin position="146"/>
        <end position="208"/>
    </location>
</feature>
<dbReference type="InterPro" id="IPR001211">
    <property type="entry name" value="PLA2"/>
</dbReference>
<evidence type="ECO:0000313" key="10">
    <source>
        <dbReference type="EMBL" id="CAH0107201.1"/>
    </source>
</evidence>
<dbReference type="SUPFAM" id="SSF48619">
    <property type="entry name" value="Phospholipase A2, PLA2"/>
    <property type="match status" value="1"/>
</dbReference>
<keyword evidence="8" id="KW-0378">Hydrolase</keyword>
<keyword evidence="5 8" id="KW-0106">Calcium</keyword>
<dbReference type="GO" id="GO:0005576">
    <property type="term" value="C:extracellular region"/>
    <property type="evidence" value="ECO:0007669"/>
    <property type="project" value="UniProtKB-SubCell"/>
</dbReference>
<evidence type="ECO:0000313" key="11">
    <source>
        <dbReference type="Proteomes" id="UP000789390"/>
    </source>
</evidence>
<gene>
    <name evidence="10" type="ORF">DGAL_LOCUS10492</name>
</gene>
<keyword evidence="3 6" id="KW-1015">Disulfide bond</keyword>
<dbReference type="Pfam" id="PF00068">
    <property type="entry name" value="Phospholip_A2_1"/>
    <property type="match status" value="1"/>
</dbReference>
<dbReference type="PROSITE" id="PS00118">
    <property type="entry name" value="PA2_HIS"/>
    <property type="match status" value="1"/>
</dbReference>
<keyword evidence="8" id="KW-0443">Lipid metabolism</keyword>
<feature type="signal peptide" evidence="8">
    <location>
        <begin position="1"/>
        <end position="30"/>
    </location>
</feature>
<comment type="subcellular location">
    <subcellularLocation>
        <location evidence="1 8">Secreted</location>
    </subcellularLocation>
</comment>
<feature type="disulfide bond" evidence="6">
    <location>
        <begin position="153"/>
        <end position="201"/>
    </location>
</feature>
<dbReference type="GO" id="GO:0016042">
    <property type="term" value="P:lipid catabolic process"/>
    <property type="evidence" value="ECO:0007669"/>
    <property type="project" value="InterPro"/>
</dbReference>
<dbReference type="PANTHER" id="PTHR11716:SF107">
    <property type="entry name" value="PHOSPHOLIPASE A2"/>
    <property type="match status" value="1"/>
</dbReference>
<evidence type="ECO:0000256" key="3">
    <source>
        <dbReference type="ARBA" id="ARBA00023157"/>
    </source>
</evidence>
<evidence type="ECO:0000256" key="6">
    <source>
        <dbReference type="PIRSR" id="PIRSR601211-3"/>
    </source>
</evidence>
<feature type="chain" id="PRO_5035339693" description="Phospholipase A2" evidence="8">
    <location>
        <begin position="31"/>
        <end position="230"/>
    </location>
</feature>
<evidence type="ECO:0000256" key="8">
    <source>
        <dbReference type="RuleBase" id="RU361236"/>
    </source>
</evidence>
<reference evidence="10" key="1">
    <citation type="submission" date="2021-11" db="EMBL/GenBank/DDBJ databases">
        <authorList>
            <person name="Schell T."/>
        </authorList>
    </citation>
    <scope>NUCLEOTIDE SEQUENCE</scope>
    <source>
        <strain evidence="10">M5</strain>
    </source>
</reference>
<feature type="binding site" evidence="5">
    <location>
        <position position="151"/>
    </location>
    <ligand>
        <name>Ca(2+)</name>
        <dbReference type="ChEBI" id="CHEBI:29108"/>
    </ligand>
</feature>
<keyword evidence="2 8" id="KW-0964">Secreted</keyword>
<evidence type="ECO:0000256" key="5">
    <source>
        <dbReference type="PIRSR" id="PIRSR601211-2"/>
    </source>
</evidence>
<name>A0A8J2S106_9CRUS</name>
<dbReference type="GO" id="GO:0050482">
    <property type="term" value="P:arachidonate secretion"/>
    <property type="evidence" value="ECO:0007669"/>
    <property type="project" value="InterPro"/>
</dbReference>
<evidence type="ECO:0000259" key="9">
    <source>
        <dbReference type="SMART" id="SM00085"/>
    </source>
</evidence>
<feature type="binding site" evidence="5">
    <location>
        <position position="132"/>
    </location>
    <ligand>
        <name>Ca(2+)</name>
        <dbReference type="ChEBI" id="CHEBI:29108"/>
    </ligand>
</feature>
<dbReference type="InterPro" id="IPR033112">
    <property type="entry name" value="PLA2_Asp_AS"/>
</dbReference>
<feature type="binding site" evidence="5">
    <location>
        <position position="130"/>
    </location>
    <ligand>
        <name>Ca(2+)</name>
        <dbReference type="ChEBI" id="CHEBI:29108"/>
    </ligand>
</feature>
<protein>
    <recommendedName>
        <fullName evidence="8">Phospholipase A2</fullName>
        <ecNumber evidence="8">3.1.1.4</ecNumber>
    </recommendedName>
</protein>
<sequence>MVGPCCCWDRIWRIILLAQIAFVIVAMCQSERIDASQHGRDLTTDTNNNNTTTTTNWQMLKGESSSLLGGGGDDVVMTSMAMVQSRRNQMDEDKQKNGQQRTKRDIFHLYNMMSCTTQCDPLSYKGYGCYCGFLGSGLTVDAIDRCCKKHDFCYGATPCRHQSLIYFVPYKWKCNGGHPYCVTGYGQMKAGDICAHHLCECDRQFAECIRHYPCPAKKTTCPSNPLRSLG</sequence>
<comment type="similarity">
    <text evidence="7">Belongs to the phospholipase A2 family.</text>
</comment>
<accession>A0A8J2S106</accession>
<keyword evidence="11" id="KW-1185">Reference proteome</keyword>
<dbReference type="AlphaFoldDB" id="A0A8J2S106"/>
<comment type="cofactor">
    <cofactor evidence="5">
        <name>Ca(2+)</name>
        <dbReference type="ChEBI" id="CHEBI:29108"/>
    </cofactor>
    <text evidence="5">Binds 1 Ca(2+) ion per subunit.</text>
</comment>
<dbReference type="Proteomes" id="UP000789390">
    <property type="component" value="Unassembled WGS sequence"/>
</dbReference>
<proteinExistence type="inferred from homology"/>
<feature type="active site" evidence="4">
    <location>
        <position position="150"/>
    </location>
</feature>
<dbReference type="GO" id="GO:0005509">
    <property type="term" value="F:calcium ion binding"/>
    <property type="evidence" value="ECO:0007669"/>
    <property type="project" value="InterPro"/>
</dbReference>
<evidence type="ECO:0000256" key="4">
    <source>
        <dbReference type="PIRSR" id="PIRSR601211-1"/>
    </source>
</evidence>
<evidence type="ECO:0000256" key="2">
    <source>
        <dbReference type="ARBA" id="ARBA00022525"/>
    </source>
</evidence>
<dbReference type="PROSITE" id="PS00119">
    <property type="entry name" value="PA2_ASP"/>
    <property type="match status" value="1"/>
</dbReference>
<feature type="domain" description="Phospholipase A2-like central" evidence="9">
    <location>
        <begin position="105"/>
        <end position="227"/>
    </location>
</feature>
<dbReference type="EMBL" id="CAKKLH010000257">
    <property type="protein sequence ID" value="CAH0107201.1"/>
    <property type="molecule type" value="Genomic_DNA"/>
</dbReference>
<dbReference type="Gene3D" id="1.20.90.10">
    <property type="entry name" value="Phospholipase A2 domain"/>
    <property type="match status" value="1"/>
</dbReference>
<dbReference type="InterPro" id="IPR016090">
    <property type="entry name" value="PLA2-like_dom"/>
</dbReference>
<comment type="catalytic activity">
    <reaction evidence="8">
        <text>a 1,2-diacyl-sn-glycero-3-phosphocholine + H2O = a 1-acyl-sn-glycero-3-phosphocholine + a fatty acid + H(+)</text>
        <dbReference type="Rhea" id="RHEA:15801"/>
        <dbReference type="ChEBI" id="CHEBI:15377"/>
        <dbReference type="ChEBI" id="CHEBI:15378"/>
        <dbReference type="ChEBI" id="CHEBI:28868"/>
        <dbReference type="ChEBI" id="CHEBI:57643"/>
        <dbReference type="ChEBI" id="CHEBI:58168"/>
        <dbReference type="EC" id="3.1.1.4"/>
    </reaction>
</comment>
<keyword evidence="8" id="KW-0732">Signal</keyword>
<dbReference type="InterPro" id="IPR036444">
    <property type="entry name" value="PLipase_A2_dom_sf"/>
</dbReference>
<dbReference type="OrthoDB" id="5841574at2759"/>
<keyword evidence="5" id="KW-0479">Metal-binding</keyword>
<feature type="active site" evidence="4">
    <location>
        <position position="202"/>
    </location>
</feature>
<dbReference type="SMR" id="A0A8J2S106"/>
<comment type="caution">
    <text evidence="10">The sequence shown here is derived from an EMBL/GenBank/DDBJ whole genome shotgun (WGS) entry which is preliminary data.</text>
</comment>
<organism evidence="10 11">
    <name type="scientific">Daphnia galeata</name>
    <dbReference type="NCBI Taxonomy" id="27404"/>
    <lineage>
        <taxon>Eukaryota</taxon>
        <taxon>Metazoa</taxon>
        <taxon>Ecdysozoa</taxon>
        <taxon>Arthropoda</taxon>
        <taxon>Crustacea</taxon>
        <taxon>Branchiopoda</taxon>
        <taxon>Diplostraca</taxon>
        <taxon>Cladocera</taxon>
        <taxon>Anomopoda</taxon>
        <taxon>Daphniidae</taxon>
        <taxon>Daphnia</taxon>
    </lineage>
</organism>
<dbReference type="GO" id="GO:0006644">
    <property type="term" value="P:phospholipid metabolic process"/>
    <property type="evidence" value="ECO:0007669"/>
    <property type="project" value="InterPro"/>
</dbReference>
<dbReference type="EC" id="3.1.1.4" evidence="8"/>
<dbReference type="GO" id="GO:0004623">
    <property type="term" value="F:phospholipase A2 activity"/>
    <property type="evidence" value="ECO:0007669"/>
    <property type="project" value="UniProtKB-EC"/>
</dbReference>
<evidence type="ECO:0000256" key="1">
    <source>
        <dbReference type="ARBA" id="ARBA00004613"/>
    </source>
</evidence>
<dbReference type="SMART" id="SM00085">
    <property type="entry name" value="PA2c"/>
    <property type="match status" value="1"/>
</dbReference>
<dbReference type="PANTHER" id="PTHR11716">
    <property type="entry name" value="PHOSPHOLIPASE A2 FAMILY MEMBER"/>
    <property type="match status" value="1"/>
</dbReference>